<accession>A0ABY3XF01</accession>
<dbReference type="InterPro" id="IPR036890">
    <property type="entry name" value="HATPase_C_sf"/>
</dbReference>
<dbReference type="InterPro" id="IPR003594">
    <property type="entry name" value="HATPase_dom"/>
</dbReference>
<dbReference type="Proteomes" id="UP000829194">
    <property type="component" value="Chromosome"/>
</dbReference>
<dbReference type="EC" id="2.7.13.3" evidence="2"/>
<evidence type="ECO:0000256" key="2">
    <source>
        <dbReference type="ARBA" id="ARBA00012438"/>
    </source>
</evidence>
<keyword evidence="5" id="KW-1185">Reference proteome</keyword>
<dbReference type="PRINTS" id="PR00344">
    <property type="entry name" value="BCTRLSENSOR"/>
</dbReference>
<protein>
    <recommendedName>
        <fullName evidence="2">histidine kinase</fullName>
        <ecNumber evidence="2">2.7.13.3</ecNumber>
    </recommendedName>
</protein>
<sequence>MRRIHIAILREAGEGVQLVIGDNGPGFSDDPETLVRPFFTRRPDGMGLGLYYASMATQLNGGQLTFPAPADIDIPSDISGAIISFTFPEGRIEK</sequence>
<feature type="domain" description="Histidine kinase/HSP90-like ATPase" evidence="3">
    <location>
        <begin position="3"/>
        <end position="89"/>
    </location>
</feature>
<comment type="catalytic activity">
    <reaction evidence="1">
        <text>ATP + protein L-histidine = ADP + protein N-phospho-L-histidine.</text>
        <dbReference type="EC" id="2.7.13.3"/>
    </reaction>
</comment>
<evidence type="ECO:0000313" key="4">
    <source>
        <dbReference type="EMBL" id="UNP30218.1"/>
    </source>
</evidence>
<dbReference type="Pfam" id="PF02518">
    <property type="entry name" value="HATPase_c"/>
    <property type="match status" value="1"/>
</dbReference>
<name>A0ABY3XF01_9GAMM</name>
<dbReference type="Gene3D" id="3.30.565.10">
    <property type="entry name" value="Histidine kinase-like ATPase, C-terminal domain"/>
    <property type="match status" value="1"/>
</dbReference>
<evidence type="ECO:0000256" key="1">
    <source>
        <dbReference type="ARBA" id="ARBA00000085"/>
    </source>
</evidence>
<organism evidence="4 5">
    <name type="scientific">Lysobacter gummosus</name>
    <dbReference type="NCBI Taxonomy" id="262324"/>
    <lineage>
        <taxon>Bacteria</taxon>
        <taxon>Pseudomonadati</taxon>
        <taxon>Pseudomonadota</taxon>
        <taxon>Gammaproteobacteria</taxon>
        <taxon>Lysobacterales</taxon>
        <taxon>Lysobacteraceae</taxon>
        <taxon>Lysobacter</taxon>
    </lineage>
</organism>
<proteinExistence type="predicted"/>
<dbReference type="SUPFAM" id="SSF55874">
    <property type="entry name" value="ATPase domain of HSP90 chaperone/DNA topoisomerase II/histidine kinase"/>
    <property type="match status" value="1"/>
</dbReference>
<gene>
    <name evidence="4" type="ORF">MOV92_02760</name>
</gene>
<dbReference type="InterPro" id="IPR004358">
    <property type="entry name" value="Sig_transdc_His_kin-like_C"/>
</dbReference>
<dbReference type="EMBL" id="CP093547">
    <property type="protein sequence ID" value="UNP30218.1"/>
    <property type="molecule type" value="Genomic_DNA"/>
</dbReference>
<evidence type="ECO:0000259" key="3">
    <source>
        <dbReference type="Pfam" id="PF02518"/>
    </source>
</evidence>
<evidence type="ECO:0000313" key="5">
    <source>
        <dbReference type="Proteomes" id="UP000829194"/>
    </source>
</evidence>
<reference evidence="4 5" key="1">
    <citation type="submission" date="2022-03" db="EMBL/GenBank/DDBJ databases">
        <title>Complete genome sequence of Lysobacter capsici VKM B-2533 and Lysobacter gummosus 10.1.1, promising sources of lytic agents.</title>
        <authorList>
            <person name="Tarlachkov S.V."/>
            <person name="Kudryakova I.V."/>
            <person name="Afoshin A.S."/>
            <person name="Leontyevskaya E.A."/>
            <person name="Leontyevskaya N.V."/>
        </authorList>
    </citation>
    <scope>NUCLEOTIDE SEQUENCE [LARGE SCALE GENOMIC DNA]</scope>
    <source>
        <strain evidence="4 5">10.1.1</strain>
    </source>
</reference>